<dbReference type="GO" id="GO:0044283">
    <property type="term" value="P:small molecule biosynthetic process"/>
    <property type="evidence" value="ECO:0007669"/>
    <property type="project" value="UniProtKB-ARBA"/>
</dbReference>
<keyword evidence="4 5" id="KW-0408">Iron</keyword>
<proteinExistence type="inferred from homology"/>
<dbReference type="Proteomes" id="UP000285146">
    <property type="component" value="Unassembled WGS sequence"/>
</dbReference>
<dbReference type="PROSITE" id="PS51471">
    <property type="entry name" value="FE2OG_OXY"/>
    <property type="match status" value="1"/>
</dbReference>
<accession>A0A423XE80</accession>
<dbReference type="FunFam" id="2.60.120.330:FF:000030">
    <property type="entry name" value="Thymine dioxygenase"/>
    <property type="match status" value="1"/>
</dbReference>
<dbReference type="InterPro" id="IPR027443">
    <property type="entry name" value="IPNS-like_sf"/>
</dbReference>
<evidence type="ECO:0000313" key="7">
    <source>
        <dbReference type="EMBL" id="ROW14363.1"/>
    </source>
</evidence>
<gene>
    <name evidence="7" type="ORF">VPNG_03870</name>
</gene>
<sequence>MEKAAVDEQGLIIPLVDLSKFLNGDAAQRKETAGAILNGFQTAGFIYLKGLPIAPSTRKHVFDTSAKFFNGLTQDEKLALGWTTPEANRGYSEPGREKVTQLTDINEVARLKAGNPDIKESFEIGRESDLEYPNQWPVEEAGTAVEGFRKTMLGFFEQCQSIHVEVMRAVALGMGLDDGYFDGFTDDGDNTLRLLHYPAVKSEVFKINPGQVRAGSHSDYGSITLLFQDDAGGLQVMSPSGSFVGAAPIEDTCVVNAGDLLARWSNDTIKSTIHRVVEPRRKTEEHPARYSIAVGLTYASIKLTGDLDSYFCNPNFNKNIEAIPGTYATEADKKYEGINCGQYLVQRLAATY</sequence>
<evidence type="ECO:0000259" key="6">
    <source>
        <dbReference type="PROSITE" id="PS51471"/>
    </source>
</evidence>
<protein>
    <recommendedName>
        <fullName evidence="6">Fe2OG dioxygenase domain-containing protein</fullName>
    </recommendedName>
</protein>
<dbReference type="Pfam" id="PF14226">
    <property type="entry name" value="DIOX_N"/>
    <property type="match status" value="1"/>
</dbReference>
<dbReference type="EMBL" id="LKEB01000014">
    <property type="protein sequence ID" value="ROW14363.1"/>
    <property type="molecule type" value="Genomic_DNA"/>
</dbReference>
<dbReference type="InParanoid" id="A0A423XE80"/>
<reference evidence="7 8" key="1">
    <citation type="submission" date="2015-09" db="EMBL/GenBank/DDBJ databases">
        <title>Host preference determinants of Valsa canker pathogens revealed by comparative genomics.</title>
        <authorList>
            <person name="Yin Z."/>
            <person name="Huang L."/>
        </authorList>
    </citation>
    <scope>NUCLEOTIDE SEQUENCE [LARGE SCALE GENOMIC DNA]</scope>
    <source>
        <strain evidence="7 8">SXYLt</strain>
    </source>
</reference>
<comment type="caution">
    <text evidence="7">The sequence shown here is derived from an EMBL/GenBank/DDBJ whole genome shotgun (WGS) entry which is preliminary data.</text>
</comment>
<keyword evidence="3 5" id="KW-0560">Oxidoreductase</keyword>
<dbReference type="PANTHER" id="PTHR10209">
    <property type="entry name" value="OXIDOREDUCTASE, 2OG-FE II OXYGENASE FAMILY PROTEIN"/>
    <property type="match status" value="1"/>
</dbReference>
<dbReference type="SUPFAM" id="SSF51197">
    <property type="entry name" value="Clavaminate synthase-like"/>
    <property type="match status" value="1"/>
</dbReference>
<dbReference type="InterPro" id="IPR044861">
    <property type="entry name" value="IPNS-like_FE2OG_OXY"/>
</dbReference>
<name>A0A423XE80_9PEZI</name>
<dbReference type="OrthoDB" id="288590at2759"/>
<evidence type="ECO:0000313" key="8">
    <source>
        <dbReference type="Proteomes" id="UP000285146"/>
    </source>
</evidence>
<evidence type="ECO:0000256" key="4">
    <source>
        <dbReference type="ARBA" id="ARBA00023004"/>
    </source>
</evidence>
<dbReference type="InterPro" id="IPR026992">
    <property type="entry name" value="DIOX_N"/>
</dbReference>
<dbReference type="Pfam" id="PF03171">
    <property type="entry name" value="2OG-FeII_Oxy"/>
    <property type="match status" value="1"/>
</dbReference>
<evidence type="ECO:0000256" key="2">
    <source>
        <dbReference type="ARBA" id="ARBA00022723"/>
    </source>
</evidence>
<dbReference type="STRING" id="1230097.A0A423XE80"/>
<comment type="similarity">
    <text evidence="1 5">Belongs to the iron/ascorbate-dependent oxidoreductase family.</text>
</comment>
<dbReference type="GO" id="GO:0016491">
    <property type="term" value="F:oxidoreductase activity"/>
    <property type="evidence" value="ECO:0007669"/>
    <property type="project" value="UniProtKB-KW"/>
</dbReference>
<keyword evidence="8" id="KW-1185">Reference proteome</keyword>
<dbReference type="GO" id="GO:0046872">
    <property type="term" value="F:metal ion binding"/>
    <property type="evidence" value="ECO:0007669"/>
    <property type="project" value="UniProtKB-KW"/>
</dbReference>
<feature type="domain" description="Fe2OG dioxygenase" evidence="6">
    <location>
        <begin position="188"/>
        <end position="298"/>
    </location>
</feature>
<evidence type="ECO:0000256" key="1">
    <source>
        <dbReference type="ARBA" id="ARBA00008056"/>
    </source>
</evidence>
<dbReference type="InterPro" id="IPR005123">
    <property type="entry name" value="Oxoglu/Fe-dep_dioxygenase_dom"/>
</dbReference>
<keyword evidence="2 5" id="KW-0479">Metal-binding</keyword>
<evidence type="ECO:0000256" key="5">
    <source>
        <dbReference type="RuleBase" id="RU003682"/>
    </source>
</evidence>
<organism evidence="7 8">
    <name type="scientific">Cytospora leucostoma</name>
    <dbReference type="NCBI Taxonomy" id="1230097"/>
    <lineage>
        <taxon>Eukaryota</taxon>
        <taxon>Fungi</taxon>
        <taxon>Dikarya</taxon>
        <taxon>Ascomycota</taxon>
        <taxon>Pezizomycotina</taxon>
        <taxon>Sordariomycetes</taxon>
        <taxon>Sordariomycetidae</taxon>
        <taxon>Diaporthales</taxon>
        <taxon>Cytosporaceae</taxon>
        <taxon>Cytospora</taxon>
    </lineage>
</organism>
<dbReference type="PANTHER" id="PTHR10209:SF804">
    <property type="entry name" value="FE2OG DIOXYGENASE DOMAIN-CONTAINING PROTEIN"/>
    <property type="match status" value="1"/>
</dbReference>
<evidence type="ECO:0000256" key="3">
    <source>
        <dbReference type="ARBA" id="ARBA00023002"/>
    </source>
</evidence>
<dbReference type="Gene3D" id="2.60.120.330">
    <property type="entry name" value="B-lactam Antibiotic, Isopenicillin N Synthase, Chain"/>
    <property type="match status" value="1"/>
</dbReference>
<dbReference type="AlphaFoldDB" id="A0A423XE80"/>